<evidence type="ECO:0000259" key="1">
    <source>
        <dbReference type="Pfam" id="PF01261"/>
    </source>
</evidence>
<reference evidence="2" key="1">
    <citation type="submission" date="2020-10" db="EMBL/GenBank/DDBJ databases">
        <authorList>
            <person name="Gilroy R."/>
        </authorList>
    </citation>
    <scope>NUCLEOTIDE SEQUENCE</scope>
    <source>
        <strain evidence="2">1063</strain>
    </source>
</reference>
<dbReference type="Proteomes" id="UP000824088">
    <property type="component" value="Unassembled WGS sequence"/>
</dbReference>
<organism evidence="2 3">
    <name type="scientific">Candidatus Limadaptatus stercorigallinarum</name>
    <dbReference type="NCBI Taxonomy" id="2840845"/>
    <lineage>
        <taxon>Bacteria</taxon>
        <taxon>Bacillati</taxon>
        <taxon>Bacillota</taxon>
        <taxon>Clostridia</taxon>
        <taxon>Eubacteriales</taxon>
        <taxon>Candidatus Limadaptatus</taxon>
    </lineage>
</organism>
<dbReference type="AlphaFoldDB" id="A0A9D1L1H6"/>
<evidence type="ECO:0000313" key="2">
    <source>
        <dbReference type="EMBL" id="HIU20645.1"/>
    </source>
</evidence>
<dbReference type="InterPro" id="IPR013022">
    <property type="entry name" value="Xyl_isomerase-like_TIM-brl"/>
</dbReference>
<comment type="caution">
    <text evidence="2">The sequence shown here is derived from an EMBL/GenBank/DDBJ whole genome shotgun (WGS) entry which is preliminary data.</text>
</comment>
<dbReference type="GO" id="GO:0016853">
    <property type="term" value="F:isomerase activity"/>
    <property type="evidence" value="ECO:0007669"/>
    <property type="project" value="UniProtKB-KW"/>
</dbReference>
<evidence type="ECO:0000313" key="3">
    <source>
        <dbReference type="Proteomes" id="UP000824088"/>
    </source>
</evidence>
<gene>
    <name evidence="2" type="ORF">IAD51_00165</name>
</gene>
<reference evidence="2" key="2">
    <citation type="journal article" date="2021" name="PeerJ">
        <title>Extensive microbial diversity within the chicken gut microbiome revealed by metagenomics and culture.</title>
        <authorList>
            <person name="Gilroy R."/>
            <person name="Ravi A."/>
            <person name="Getino M."/>
            <person name="Pursley I."/>
            <person name="Horton D.L."/>
            <person name="Alikhan N.F."/>
            <person name="Baker D."/>
            <person name="Gharbi K."/>
            <person name="Hall N."/>
            <person name="Watson M."/>
            <person name="Adriaenssens E.M."/>
            <person name="Foster-Nyarko E."/>
            <person name="Jarju S."/>
            <person name="Secka A."/>
            <person name="Antonio M."/>
            <person name="Oren A."/>
            <person name="Chaudhuri R.R."/>
            <person name="La Ragione R."/>
            <person name="Hildebrand F."/>
            <person name="Pallen M.J."/>
        </authorList>
    </citation>
    <scope>NUCLEOTIDE SEQUENCE</scope>
    <source>
        <strain evidence="2">1063</strain>
    </source>
</reference>
<dbReference type="Pfam" id="PF01261">
    <property type="entry name" value="AP_endonuc_2"/>
    <property type="match status" value="1"/>
</dbReference>
<feature type="domain" description="Xylose isomerase-like TIM barrel" evidence="1">
    <location>
        <begin position="18"/>
        <end position="223"/>
    </location>
</feature>
<dbReference type="Gene3D" id="3.20.20.150">
    <property type="entry name" value="Divalent-metal-dependent TIM barrel enzymes"/>
    <property type="match status" value="1"/>
</dbReference>
<dbReference type="InterPro" id="IPR036237">
    <property type="entry name" value="Xyl_isomerase-like_sf"/>
</dbReference>
<name>A0A9D1L1H6_9FIRM</name>
<sequence length="231" mass="26016">MFLTTRYEYEPSFGDLLAERKGDLEIYSVHALNTQFEPELFNSAERTRRDAEELYRKVLDVARKIGAHYYTFHGRMRLKRTMVVSPEAVGRRMKELGDIASDYGVKLCFENVHWATFNTPEFFAEAKEFCPNVGAVLDIKQARQSGRDWREYIAAMGDRIANVHVSDCGEDGSIRLVGRGVFPFAELVSALKGAGYDGPLIIEQYADNYGDISEVAGAVDYLKQIVGGTYA</sequence>
<dbReference type="PANTHER" id="PTHR12110">
    <property type="entry name" value="HYDROXYPYRUVATE ISOMERASE"/>
    <property type="match status" value="1"/>
</dbReference>
<dbReference type="EMBL" id="DVMN01000002">
    <property type="protein sequence ID" value="HIU20645.1"/>
    <property type="molecule type" value="Genomic_DNA"/>
</dbReference>
<dbReference type="InterPro" id="IPR050312">
    <property type="entry name" value="IolE/XylAMocC-like"/>
</dbReference>
<proteinExistence type="predicted"/>
<dbReference type="SUPFAM" id="SSF51658">
    <property type="entry name" value="Xylose isomerase-like"/>
    <property type="match status" value="1"/>
</dbReference>
<keyword evidence="2" id="KW-0413">Isomerase</keyword>
<accession>A0A9D1L1H6</accession>
<protein>
    <submittedName>
        <fullName evidence="2">Sugar phosphate isomerase/epimerase</fullName>
    </submittedName>
</protein>